<feature type="domain" description="Aminoglycoside phosphotransferase" evidence="1">
    <location>
        <begin position="47"/>
        <end position="283"/>
    </location>
</feature>
<dbReference type="SUPFAM" id="SSF56112">
    <property type="entry name" value="Protein kinase-like (PK-like)"/>
    <property type="match status" value="1"/>
</dbReference>
<comment type="caution">
    <text evidence="2">The sequence shown here is derived from an EMBL/GenBank/DDBJ whole genome shotgun (WGS) entry which is preliminary data.</text>
</comment>
<dbReference type="PANTHER" id="PTHR47829">
    <property type="entry name" value="HYDROLASE, PUTATIVE (AFU_ORTHOLOGUE AFUA_1G12880)-RELATED"/>
    <property type="match status" value="1"/>
</dbReference>
<dbReference type="EMBL" id="LAZR01000001">
    <property type="protein sequence ID" value="KKO12520.1"/>
    <property type="molecule type" value="Genomic_DNA"/>
</dbReference>
<protein>
    <recommendedName>
        <fullName evidence="1">Aminoglycoside phosphotransferase domain-containing protein</fullName>
    </recommendedName>
</protein>
<dbReference type="Gene3D" id="3.90.1200.10">
    <property type="match status" value="1"/>
</dbReference>
<gene>
    <name evidence="2" type="ORF">LCGC14_0005350</name>
</gene>
<dbReference type="InterPro" id="IPR041726">
    <property type="entry name" value="ACAD10_11_N"/>
</dbReference>
<dbReference type="InterPro" id="IPR002575">
    <property type="entry name" value="Aminoglycoside_PTrfase"/>
</dbReference>
<evidence type="ECO:0000313" key="2">
    <source>
        <dbReference type="EMBL" id="KKO12520.1"/>
    </source>
</evidence>
<dbReference type="InterPro" id="IPR052898">
    <property type="entry name" value="ACAD10-like"/>
</dbReference>
<organism evidence="2">
    <name type="scientific">marine sediment metagenome</name>
    <dbReference type="NCBI Taxonomy" id="412755"/>
    <lineage>
        <taxon>unclassified sequences</taxon>
        <taxon>metagenomes</taxon>
        <taxon>ecological metagenomes</taxon>
    </lineage>
</organism>
<sequence length="364" mass="41348">MTQDAKLADHKLVDQPQQVRPGEELDMDVLREHLRPVLGGLVDTLSVKQFPGGYSNLTYLLASGEHKWVLRRPPFGSKVKSAHDMGREFRILTALDKVFPYAPKPVHFCDDHSVLGCDFYLMSYIEGIVIRREYPAGLQLSPEQVRQQFFTLFDVLGELHSVDLKAAGLEDFGKPEGYVTRQVEGWSKRYQAAVTDDAPDFAPVMAWLRDKMPAASGVVGVIHNDYKLDNVIWSPENPLQMIGVLDWEMTTVGDPLMDLGCTLGYWAQADDPDFFRRYRAMPSDAPGAPTREEIVARFSERTGIAVDNIDFYFCFGLFRLAGIGQQIYYRYAQGLTQDERFARLIDKVHSLRQMCELVISRSRL</sequence>
<reference evidence="2" key="1">
    <citation type="journal article" date="2015" name="Nature">
        <title>Complex archaea that bridge the gap between prokaryotes and eukaryotes.</title>
        <authorList>
            <person name="Spang A."/>
            <person name="Saw J.H."/>
            <person name="Jorgensen S.L."/>
            <person name="Zaremba-Niedzwiedzka K."/>
            <person name="Martijn J."/>
            <person name="Lind A.E."/>
            <person name="van Eijk R."/>
            <person name="Schleper C."/>
            <person name="Guy L."/>
            <person name="Ettema T.J."/>
        </authorList>
    </citation>
    <scope>NUCLEOTIDE SEQUENCE</scope>
</reference>
<accession>A0A0F9W7Y8</accession>
<dbReference type="AlphaFoldDB" id="A0A0F9W7Y8"/>
<dbReference type="InterPro" id="IPR011009">
    <property type="entry name" value="Kinase-like_dom_sf"/>
</dbReference>
<dbReference type="PANTHER" id="PTHR47829:SF1">
    <property type="entry name" value="HAD FAMILY PHOSPHATASE"/>
    <property type="match status" value="1"/>
</dbReference>
<evidence type="ECO:0000259" key="1">
    <source>
        <dbReference type="Pfam" id="PF01636"/>
    </source>
</evidence>
<dbReference type="Pfam" id="PF01636">
    <property type="entry name" value="APH"/>
    <property type="match status" value="1"/>
</dbReference>
<proteinExistence type="predicted"/>
<dbReference type="CDD" id="cd05154">
    <property type="entry name" value="ACAD10_11_N-like"/>
    <property type="match status" value="1"/>
</dbReference>
<dbReference type="Gene3D" id="3.30.200.20">
    <property type="entry name" value="Phosphorylase Kinase, domain 1"/>
    <property type="match status" value="1"/>
</dbReference>
<name>A0A0F9W7Y8_9ZZZZ</name>